<evidence type="ECO:0000313" key="3">
    <source>
        <dbReference type="EMBL" id="AWV21489.1"/>
    </source>
</evidence>
<dbReference type="AlphaFoldDB" id="A0A4Y1MV59"/>
<name>A0A4Y1MV59_9PROT</name>
<dbReference type="Gene3D" id="3.40.190.10">
    <property type="entry name" value="Periplasmic binding protein-like II"/>
    <property type="match status" value="1"/>
</dbReference>
<dbReference type="PIRSF" id="PIRSF017082">
    <property type="entry name" value="YflP"/>
    <property type="match status" value="1"/>
</dbReference>
<dbReference type="InterPro" id="IPR042100">
    <property type="entry name" value="Bug_dom1"/>
</dbReference>
<evidence type="ECO:0008006" key="4">
    <source>
        <dbReference type="Google" id="ProtNLM"/>
    </source>
</evidence>
<dbReference type="EMBL" id="CP025189">
    <property type="protein sequence ID" value="AWV21489.1"/>
    <property type="molecule type" value="Genomic_DNA"/>
</dbReference>
<proteinExistence type="inferred from homology"/>
<gene>
    <name evidence="3" type="ORF">RADP37_05271</name>
</gene>
<accession>A0A4Y1MV59</accession>
<dbReference type="CDD" id="cd07012">
    <property type="entry name" value="PBP2_Bug_TTT"/>
    <property type="match status" value="1"/>
</dbReference>
<dbReference type="Gene3D" id="3.40.190.150">
    <property type="entry name" value="Bordetella uptake gene, domain 1"/>
    <property type="match status" value="1"/>
</dbReference>
<dbReference type="RefSeq" id="WP_314216355.1">
    <property type="nucleotide sequence ID" value="NZ_CP025189.1"/>
</dbReference>
<feature type="signal peptide" evidence="2">
    <location>
        <begin position="1"/>
        <end position="26"/>
    </location>
</feature>
<comment type="similarity">
    <text evidence="1">Belongs to the UPF0065 (bug) family.</text>
</comment>
<feature type="chain" id="PRO_5021291890" description="Argininosuccinate lyase" evidence="2">
    <location>
        <begin position="27"/>
        <end position="319"/>
    </location>
</feature>
<sequence length="319" mass="33120">MPDTPSLRRRALPALTLLALPAIARAQAFPARPVRLVTPLAAGVGAEATLRLFAESLSQRLGQPVPVENRPGGDGVVAAMAFLGLNDDHKIFFSFAGPFTVNPFTIPNLPYRPEQFAPLSTVAIDHIAIAAAPSVPASDLTQAVALARRDTLAWASSPGGIAIAFAGFAAAQGLTLTRVQYRAVPEMLNDLSEGRLHLAVMPLATALPQARAGRLKLLAVTNATRSPAARAVPTAAEQGFPAYVFEGFVGVFADARQPAEVRQALEQTAREVAGDAAFAARVGAAGQLPFAGGADDLAARLAAQRTLVEAGLRHLPPGG</sequence>
<dbReference type="PANTHER" id="PTHR42928">
    <property type="entry name" value="TRICARBOXYLATE-BINDING PROTEIN"/>
    <property type="match status" value="1"/>
</dbReference>
<evidence type="ECO:0000256" key="2">
    <source>
        <dbReference type="SAM" id="SignalP"/>
    </source>
</evidence>
<reference evidence="3" key="1">
    <citation type="submission" date="2017-12" db="EMBL/GenBank/DDBJ databases">
        <authorList>
            <person name="Martens C."/>
            <person name="Dahlstrom E."/>
            <person name="Barbian K."/>
            <person name="Sykora L."/>
            <person name="Ricklefs S."/>
            <person name="Bruno D."/>
            <person name="Anzick I."/>
            <person name="Myles I."/>
            <person name="Datta S.K."/>
        </authorList>
    </citation>
    <scope>NUCLEOTIDE SEQUENCE</scope>
    <source>
        <strain evidence="3">AD2</strain>
    </source>
</reference>
<dbReference type="InterPro" id="IPR005064">
    <property type="entry name" value="BUG"/>
</dbReference>
<protein>
    <recommendedName>
        <fullName evidence="4">Argininosuccinate lyase</fullName>
    </recommendedName>
</protein>
<organism evidence="3">
    <name type="scientific">Roseomonas mucosa</name>
    <dbReference type="NCBI Taxonomy" id="207340"/>
    <lineage>
        <taxon>Bacteria</taxon>
        <taxon>Pseudomonadati</taxon>
        <taxon>Pseudomonadota</taxon>
        <taxon>Alphaproteobacteria</taxon>
        <taxon>Acetobacterales</taxon>
        <taxon>Roseomonadaceae</taxon>
        <taxon>Roseomonas</taxon>
    </lineage>
</organism>
<dbReference type="PANTHER" id="PTHR42928:SF5">
    <property type="entry name" value="BLR1237 PROTEIN"/>
    <property type="match status" value="1"/>
</dbReference>
<dbReference type="Pfam" id="PF03401">
    <property type="entry name" value="TctC"/>
    <property type="match status" value="1"/>
</dbReference>
<evidence type="ECO:0000256" key="1">
    <source>
        <dbReference type="ARBA" id="ARBA00006987"/>
    </source>
</evidence>
<keyword evidence="2" id="KW-0732">Signal</keyword>